<keyword evidence="5" id="KW-1185">Reference proteome</keyword>
<dbReference type="SUPFAM" id="SSF56300">
    <property type="entry name" value="Metallo-dependent phosphatases"/>
    <property type="match status" value="1"/>
</dbReference>
<dbReference type="InterPro" id="IPR029052">
    <property type="entry name" value="Metallo-depent_PP-like"/>
</dbReference>
<feature type="transmembrane region" description="Helical" evidence="2">
    <location>
        <begin position="9"/>
        <end position="26"/>
    </location>
</feature>
<protein>
    <recommendedName>
        <fullName evidence="3">Calcineurin-like phosphoesterase domain-containing protein</fullName>
    </recommendedName>
</protein>
<feature type="region of interest" description="Disordered" evidence="1">
    <location>
        <begin position="540"/>
        <end position="567"/>
    </location>
</feature>
<dbReference type="PANTHER" id="PTHR32440:SF0">
    <property type="entry name" value="PHOSPHATASE DCR2-RELATED"/>
    <property type="match status" value="1"/>
</dbReference>
<dbReference type="FunFam" id="3.60.21.10:FF:000054">
    <property type="entry name" value="DCR2p Phosphoesterase"/>
    <property type="match status" value="1"/>
</dbReference>
<keyword evidence="2" id="KW-1133">Transmembrane helix</keyword>
<feature type="domain" description="Calcineurin-like phosphoesterase" evidence="3">
    <location>
        <begin position="215"/>
        <end position="465"/>
    </location>
</feature>
<keyword evidence="2" id="KW-0812">Transmembrane</keyword>
<dbReference type="HOGENOM" id="CLU_019692_4_1_1"/>
<dbReference type="InterPro" id="IPR004843">
    <property type="entry name" value="Calcineurin-like_PHP"/>
</dbReference>
<dbReference type="STRING" id="1531966.A0A0A1T848"/>
<dbReference type="Proteomes" id="UP000039046">
    <property type="component" value="Unassembled WGS sequence"/>
</dbReference>
<dbReference type="GO" id="GO:0004721">
    <property type="term" value="F:phosphoprotein phosphatase activity"/>
    <property type="evidence" value="ECO:0007669"/>
    <property type="project" value="TreeGrafter"/>
</dbReference>
<gene>
    <name evidence="4" type="ORF">VHEMI02520</name>
</gene>
<organism evidence="4 5">
    <name type="scientific">[Torrubiella] hemipterigena</name>
    <dbReference type="NCBI Taxonomy" id="1531966"/>
    <lineage>
        <taxon>Eukaryota</taxon>
        <taxon>Fungi</taxon>
        <taxon>Dikarya</taxon>
        <taxon>Ascomycota</taxon>
        <taxon>Pezizomycotina</taxon>
        <taxon>Sordariomycetes</taxon>
        <taxon>Hypocreomycetidae</taxon>
        <taxon>Hypocreales</taxon>
        <taxon>Clavicipitaceae</taxon>
        <taxon>Clavicipitaceae incertae sedis</taxon>
        <taxon>'Torrubiella' clade</taxon>
    </lineage>
</organism>
<proteinExistence type="predicted"/>
<dbReference type="CDD" id="cd07383">
    <property type="entry name" value="MPP_Dcr2"/>
    <property type="match status" value="1"/>
</dbReference>
<sequence>MTRRIVRTLIQLSAALVFGIIVVLFLDRNYRVLPVAIHNHLPSHHPGSVIVDVEVAKCSKINFLSNCELEGDGWTRLDKELYLGLAWSESYMYIKRKHEEDLTSEDKVVIDIKIGRLDANVQAPTPKGTWEPRSHGIWLLRSDKKISSDSGDAITAIDVLFGDDAVEVRDNWEIRAMPLIMSRTKKQHSVHVTVRRGMPAEHKVPKLKIPKGGKFKILQVADLHLSTGVGACREPVPAKLNGVDCQADPRTLDFVNQMILDEKPDFVVLSGDQVNGESSPDTQSAMFKIIALLKEHKLPWAAIFGNHDDSPQGLSREAQMEIMETLPYSMATAGPADVDGVGNYVIEVGAESGADHSAITMYFLDTHAYSPDERHYPGYGWIKPSQIEWFKKTAQGLKKKHQEYSLTHLDISFIHIPLTEYTNWTTGPWVGQWREGVTAPKYNSGFRDALVEQGVVMVSAGHDHANDYCLLSPEGEGDKRVPALWMCYAGGVGLGGYGGYKDYVRRVRVFEINPSLGSIVTWKRMEYGEKGRIDEHMMVQGGRALPPPAPPPTAEPTKAVPPPPPPP</sequence>
<dbReference type="Gene3D" id="3.60.21.10">
    <property type="match status" value="1"/>
</dbReference>
<keyword evidence="2" id="KW-0472">Membrane</keyword>
<name>A0A0A1T848_9HYPO</name>
<accession>A0A0A1T848</accession>
<reference evidence="4 5" key="1">
    <citation type="journal article" date="2015" name="Genome Announc.">
        <title>Draft Genome Sequence and Gene Annotation of the Entomopathogenic Fungus Verticillium hemipterigenum.</title>
        <authorList>
            <person name="Horn F."/>
            <person name="Habel A."/>
            <person name="Scharf D.H."/>
            <person name="Dworschak J."/>
            <person name="Brakhage A.A."/>
            <person name="Guthke R."/>
            <person name="Hertweck C."/>
            <person name="Linde J."/>
        </authorList>
    </citation>
    <scope>NUCLEOTIDE SEQUENCE [LARGE SCALE GENOMIC DNA]</scope>
</reference>
<evidence type="ECO:0000256" key="2">
    <source>
        <dbReference type="SAM" id="Phobius"/>
    </source>
</evidence>
<evidence type="ECO:0000313" key="5">
    <source>
        <dbReference type="Proteomes" id="UP000039046"/>
    </source>
</evidence>
<evidence type="ECO:0000259" key="3">
    <source>
        <dbReference type="Pfam" id="PF00149"/>
    </source>
</evidence>
<dbReference type="EMBL" id="CDHN01000001">
    <property type="protein sequence ID" value="CEJ82457.1"/>
    <property type="molecule type" value="Genomic_DNA"/>
</dbReference>
<dbReference type="AlphaFoldDB" id="A0A0A1T848"/>
<feature type="compositionally biased region" description="Pro residues" evidence="1">
    <location>
        <begin position="545"/>
        <end position="567"/>
    </location>
</feature>
<dbReference type="Pfam" id="PF00149">
    <property type="entry name" value="Metallophos"/>
    <property type="match status" value="1"/>
</dbReference>
<dbReference type="GO" id="GO:0005737">
    <property type="term" value="C:cytoplasm"/>
    <property type="evidence" value="ECO:0007669"/>
    <property type="project" value="TreeGrafter"/>
</dbReference>
<evidence type="ECO:0000256" key="1">
    <source>
        <dbReference type="SAM" id="MobiDB-lite"/>
    </source>
</evidence>
<dbReference type="OrthoDB" id="7464126at2759"/>
<dbReference type="PANTHER" id="PTHR32440">
    <property type="entry name" value="PHOSPHATASE DCR2-RELATED-RELATED"/>
    <property type="match status" value="1"/>
</dbReference>
<evidence type="ECO:0000313" key="4">
    <source>
        <dbReference type="EMBL" id="CEJ82457.1"/>
    </source>
</evidence>